<evidence type="ECO:0000313" key="2">
    <source>
        <dbReference type="EMBL" id="KAF8771392.1"/>
    </source>
</evidence>
<comment type="caution">
    <text evidence="2">The sequence shown here is derived from an EMBL/GenBank/DDBJ whole genome shotgun (WGS) entry which is preliminary data.</text>
</comment>
<reference evidence="2" key="2">
    <citation type="submission" date="2020-06" db="EMBL/GenBank/DDBJ databases">
        <authorList>
            <person name="Sheffer M."/>
        </authorList>
    </citation>
    <scope>NUCLEOTIDE SEQUENCE</scope>
</reference>
<reference evidence="2" key="1">
    <citation type="journal article" date="2020" name="bioRxiv">
        <title>Chromosome-level reference genome of the European wasp spider Argiope bruennichi: a resource for studies on range expansion and evolutionary adaptation.</title>
        <authorList>
            <person name="Sheffer M.M."/>
            <person name="Hoppe A."/>
            <person name="Krehenwinkel H."/>
            <person name="Uhl G."/>
            <person name="Kuss A.W."/>
            <person name="Jensen L."/>
            <person name="Jensen C."/>
            <person name="Gillespie R.G."/>
            <person name="Hoff K.J."/>
            <person name="Prost S."/>
        </authorList>
    </citation>
    <scope>NUCLEOTIDE SEQUENCE</scope>
</reference>
<evidence type="ECO:0000313" key="3">
    <source>
        <dbReference type="Proteomes" id="UP000807504"/>
    </source>
</evidence>
<protein>
    <submittedName>
        <fullName evidence="2">Uncharacterized protein</fullName>
    </submittedName>
</protein>
<evidence type="ECO:0000256" key="1">
    <source>
        <dbReference type="SAM" id="MobiDB-lite"/>
    </source>
</evidence>
<dbReference type="EMBL" id="JABXBU010002228">
    <property type="protein sequence ID" value="KAF8771392.1"/>
    <property type="molecule type" value="Genomic_DNA"/>
</dbReference>
<keyword evidence="3" id="KW-1185">Reference proteome</keyword>
<proteinExistence type="predicted"/>
<feature type="compositionally biased region" description="Polar residues" evidence="1">
    <location>
        <begin position="79"/>
        <end position="88"/>
    </location>
</feature>
<sequence>MQICFQKERAASCPKYKKGKFWKHTENKRAVFRPLQAPYTRTEQGRDHPHQRIHRHKGKGAFGKGWGETSVWGVGKPESVQTFPSGKNPTPKPKGKEFQMCQNERQREKIFSHLFTPGEREFPLGQRASHHTPPPMLPPGDGPLKKSISRLPQFPKGTPPVKIYILPGRGIARLRPGGCSITPNLRKGTAPGNLQHLKKCPDSPPFRISLWKGRMSEDEEPSKRLCVGKRHGR</sequence>
<feature type="region of interest" description="Disordered" evidence="1">
    <location>
        <begin position="41"/>
        <end position="97"/>
    </location>
</feature>
<accession>A0A8T0EE82</accession>
<organism evidence="2 3">
    <name type="scientific">Argiope bruennichi</name>
    <name type="common">Wasp spider</name>
    <name type="synonym">Aranea bruennichi</name>
    <dbReference type="NCBI Taxonomy" id="94029"/>
    <lineage>
        <taxon>Eukaryota</taxon>
        <taxon>Metazoa</taxon>
        <taxon>Ecdysozoa</taxon>
        <taxon>Arthropoda</taxon>
        <taxon>Chelicerata</taxon>
        <taxon>Arachnida</taxon>
        <taxon>Araneae</taxon>
        <taxon>Araneomorphae</taxon>
        <taxon>Entelegynae</taxon>
        <taxon>Araneoidea</taxon>
        <taxon>Araneidae</taxon>
        <taxon>Argiope</taxon>
    </lineage>
</organism>
<dbReference type="Proteomes" id="UP000807504">
    <property type="component" value="Unassembled WGS sequence"/>
</dbReference>
<dbReference type="AlphaFoldDB" id="A0A8T0EE82"/>
<gene>
    <name evidence="2" type="ORF">HNY73_018818</name>
</gene>
<name>A0A8T0EE82_ARGBR</name>